<dbReference type="SUPFAM" id="SSF53822">
    <property type="entry name" value="Periplasmic binding protein-like I"/>
    <property type="match status" value="1"/>
</dbReference>
<evidence type="ECO:0000256" key="2">
    <source>
        <dbReference type="ARBA" id="ARBA00022729"/>
    </source>
</evidence>
<proteinExistence type="inferred from homology"/>
<dbReference type="EMBL" id="CP033972">
    <property type="protein sequence ID" value="AZG45863.1"/>
    <property type="molecule type" value="Genomic_DNA"/>
</dbReference>
<evidence type="ECO:0000256" key="1">
    <source>
        <dbReference type="ARBA" id="ARBA00010062"/>
    </source>
</evidence>
<dbReference type="Proteomes" id="UP000271469">
    <property type="component" value="Chromosome"/>
</dbReference>
<name>A0A3G8JLH3_9ACTN</name>
<evidence type="ECO:0000313" key="4">
    <source>
        <dbReference type="EMBL" id="AZG45863.1"/>
    </source>
</evidence>
<dbReference type="RefSeq" id="WP_124708470.1">
    <property type="nucleotide sequence ID" value="NZ_CP033972.1"/>
</dbReference>
<dbReference type="InterPro" id="IPR028082">
    <property type="entry name" value="Peripla_BP_I"/>
</dbReference>
<feature type="domain" description="Leucine-binding protein" evidence="3">
    <location>
        <begin position="57"/>
        <end position="382"/>
    </location>
</feature>
<dbReference type="KEGG" id="gom:D7316_02463"/>
<organism evidence="4 5">
    <name type="scientific">Gordonia insulae</name>
    <dbReference type="NCBI Taxonomy" id="2420509"/>
    <lineage>
        <taxon>Bacteria</taxon>
        <taxon>Bacillati</taxon>
        <taxon>Actinomycetota</taxon>
        <taxon>Actinomycetes</taxon>
        <taxon>Mycobacteriales</taxon>
        <taxon>Gordoniaceae</taxon>
        <taxon>Gordonia</taxon>
    </lineage>
</organism>
<keyword evidence="2" id="KW-0732">Signal</keyword>
<dbReference type="InterPro" id="IPR028081">
    <property type="entry name" value="Leu-bd"/>
</dbReference>
<keyword evidence="5" id="KW-1185">Reference proteome</keyword>
<dbReference type="CDD" id="cd06341">
    <property type="entry name" value="PBP1_ABC_ligand_binding-like"/>
    <property type="match status" value="1"/>
</dbReference>
<gene>
    <name evidence="4" type="ORF">D7316_02463</name>
</gene>
<sequence>MATFRPGRAAMAAVGASCLVLGIVTGCGSSDDSASDAGSSAAVPSDAFPGQAASGESVKIGLINNEGGASISQPENREAAAAATKYVNENFKGIAGRPIELVECKSAEEPVSARDCANQMVEKKVGAVIVTSSGFGNIMAPIITGAKIPYVTAVTGGATEGTTDGAFVWAAGQNTSQALANYAKERGMKSVVAYAIDVPASINALKMVGEPAFKAAGIDFELVPIPMGTPDATPQVSAGLSSNPDGAIVFGESTVCTAVIKSLVTLGSKAEIMTPQSCAAPEVVSGAGESAVEGMKVVSSADTSSDSPESALYRAVMAKYAPDTATSGYAVTGYQGALGLYRAVAGLTGEVTSETITNAIRSAKDVVLPAGDGITFTCNGTALAGQPSVCSNEMIMLTMKDGQLADPVTVSVLPQDGD</sequence>
<dbReference type="PROSITE" id="PS51257">
    <property type="entry name" value="PROKAR_LIPOPROTEIN"/>
    <property type="match status" value="1"/>
</dbReference>
<evidence type="ECO:0000259" key="3">
    <source>
        <dbReference type="Pfam" id="PF13458"/>
    </source>
</evidence>
<dbReference type="OrthoDB" id="5169139at2"/>
<evidence type="ECO:0000313" key="5">
    <source>
        <dbReference type="Proteomes" id="UP000271469"/>
    </source>
</evidence>
<dbReference type="PANTHER" id="PTHR30483">
    <property type="entry name" value="LEUCINE-SPECIFIC-BINDING PROTEIN"/>
    <property type="match status" value="1"/>
</dbReference>
<dbReference type="PANTHER" id="PTHR30483:SF6">
    <property type="entry name" value="PERIPLASMIC BINDING PROTEIN OF ABC TRANSPORTER FOR NATURAL AMINO ACIDS"/>
    <property type="match status" value="1"/>
</dbReference>
<protein>
    <recommendedName>
        <fullName evidence="3">Leucine-binding protein domain-containing protein</fullName>
    </recommendedName>
</protein>
<dbReference type="InterPro" id="IPR051010">
    <property type="entry name" value="BCAA_transport"/>
</dbReference>
<reference evidence="4 5" key="1">
    <citation type="submission" date="2018-11" db="EMBL/GenBank/DDBJ databases">
        <title>Gordonia insulae sp. nov., isolated from an island soil.</title>
        <authorList>
            <person name="Kim Y.S."/>
            <person name="Kim S.B."/>
        </authorList>
    </citation>
    <scope>NUCLEOTIDE SEQUENCE [LARGE SCALE GENOMIC DNA]</scope>
    <source>
        <strain evidence="4 5">MMS17-SY073</strain>
    </source>
</reference>
<dbReference type="AlphaFoldDB" id="A0A3G8JLH3"/>
<comment type="similarity">
    <text evidence="1">Belongs to the leucine-binding protein family.</text>
</comment>
<accession>A0A3G8JLH3</accession>
<dbReference type="Gene3D" id="3.40.50.2300">
    <property type="match status" value="2"/>
</dbReference>
<dbReference type="Pfam" id="PF13458">
    <property type="entry name" value="Peripla_BP_6"/>
    <property type="match status" value="1"/>
</dbReference>